<dbReference type="EMBL" id="CP036532">
    <property type="protein sequence ID" value="QBK30169.1"/>
    <property type="molecule type" value="Genomic_DNA"/>
</dbReference>
<keyword evidence="3 6" id="KW-0812">Transmembrane</keyword>
<dbReference type="Proteomes" id="UP000293719">
    <property type="component" value="Chromosome"/>
</dbReference>
<feature type="transmembrane region" description="Helical" evidence="6">
    <location>
        <begin position="214"/>
        <end position="236"/>
    </location>
</feature>
<evidence type="ECO:0000256" key="5">
    <source>
        <dbReference type="ARBA" id="ARBA00023136"/>
    </source>
</evidence>
<evidence type="ECO:0000256" key="4">
    <source>
        <dbReference type="ARBA" id="ARBA00022989"/>
    </source>
</evidence>
<dbReference type="RefSeq" id="WP_131615871.1">
    <property type="nucleotide sequence ID" value="NZ_CP036532.1"/>
</dbReference>
<keyword evidence="9" id="KW-1185">Reference proteome</keyword>
<comment type="similarity">
    <text evidence="2">Belongs to the EamA transporter family.</text>
</comment>
<dbReference type="GeneID" id="90766822"/>
<feature type="transmembrane region" description="Helical" evidence="6">
    <location>
        <begin position="270"/>
        <end position="289"/>
    </location>
</feature>
<proteinExistence type="inferred from homology"/>
<reference evidence="8 9" key="1">
    <citation type="journal article" date="2017" name="Int. J. Syst. Evol. Microbiol.">
        <title>Roseitalea porphyridii gen. nov., sp. nov., isolated from a red alga, and reclassification of Hoeflea suaedae Chung et al. 2013 as Pseudohoeflea suaedae gen. nov., comb. nov.</title>
        <authorList>
            <person name="Hyeon J.W."/>
            <person name="Jeong S.E."/>
            <person name="Baek K."/>
            <person name="Jeon C.O."/>
        </authorList>
    </citation>
    <scope>NUCLEOTIDE SEQUENCE [LARGE SCALE GENOMIC DNA]</scope>
    <source>
        <strain evidence="8 9">MA7-20</strain>
    </source>
</reference>
<organism evidence="8 9">
    <name type="scientific">Roseitalea porphyridii</name>
    <dbReference type="NCBI Taxonomy" id="1852022"/>
    <lineage>
        <taxon>Bacteria</taxon>
        <taxon>Pseudomonadati</taxon>
        <taxon>Pseudomonadota</taxon>
        <taxon>Alphaproteobacteria</taxon>
        <taxon>Hyphomicrobiales</taxon>
        <taxon>Ahrensiaceae</taxon>
        <taxon>Roseitalea</taxon>
    </lineage>
</organism>
<accession>A0A4P6V0L5</accession>
<evidence type="ECO:0000256" key="3">
    <source>
        <dbReference type="ARBA" id="ARBA00022692"/>
    </source>
</evidence>
<feature type="transmembrane region" description="Helical" evidence="6">
    <location>
        <begin position="99"/>
        <end position="120"/>
    </location>
</feature>
<dbReference type="KEGG" id="rpod:E0E05_05890"/>
<name>A0A4P6V0L5_9HYPH</name>
<evidence type="ECO:0000313" key="9">
    <source>
        <dbReference type="Proteomes" id="UP000293719"/>
    </source>
</evidence>
<dbReference type="OrthoDB" id="9784288at2"/>
<evidence type="ECO:0000313" key="8">
    <source>
        <dbReference type="EMBL" id="QBK30169.1"/>
    </source>
</evidence>
<feature type="domain" description="EamA" evidence="7">
    <location>
        <begin position="10"/>
        <end position="140"/>
    </location>
</feature>
<dbReference type="GO" id="GO:0016020">
    <property type="term" value="C:membrane"/>
    <property type="evidence" value="ECO:0007669"/>
    <property type="project" value="UniProtKB-SubCell"/>
</dbReference>
<dbReference type="AlphaFoldDB" id="A0A4P6V0L5"/>
<evidence type="ECO:0000256" key="1">
    <source>
        <dbReference type="ARBA" id="ARBA00004141"/>
    </source>
</evidence>
<evidence type="ECO:0000256" key="6">
    <source>
        <dbReference type="SAM" id="Phobius"/>
    </source>
</evidence>
<dbReference type="Pfam" id="PF00892">
    <property type="entry name" value="EamA"/>
    <property type="match status" value="2"/>
</dbReference>
<feature type="domain" description="EamA" evidence="7">
    <location>
        <begin position="155"/>
        <end position="287"/>
    </location>
</feature>
<dbReference type="SUPFAM" id="SSF103481">
    <property type="entry name" value="Multidrug resistance efflux transporter EmrE"/>
    <property type="match status" value="2"/>
</dbReference>
<protein>
    <submittedName>
        <fullName evidence="8">DMT family transporter</fullName>
    </submittedName>
</protein>
<keyword evidence="5 6" id="KW-0472">Membrane</keyword>
<feature type="transmembrane region" description="Helical" evidence="6">
    <location>
        <begin position="150"/>
        <end position="170"/>
    </location>
</feature>
<sequence length="297" mass="30763">MSARPAPWTVGVLFGFVGMLGFSGTLAATRVAVADFSPLAITCARIVVAGLLGGVTLVLTGRTALPERRHLVAIAVMGLGLAVGYPFFLAVALQSVPAVHGAVVTGLAPAATAIIAVFRAGERPPPVFWLACAIGLAAVLTYAYDAGGGAFSVADGWLLLALLCLGLAYVEGGRVSTELGGTTTLCWAMLFLTPFAAGPLVWSLRGVDLASVAPWSWVSMAYLGVVSMFLAAIFWYRGLAAGGIARIGQINLLLPLAALVWPALFLGETITPTAFICAVIVFAAMMVCLKARVRRRA</sequence>
<keyword evidence="4 6" id="KW-1133">Transmembrane helix</keyword>
<feature type="transmembrane region" description="Helical" evidence="6">
    <location>
        <begin position="39"/>
        <end position="59"/>
    </location>
</feature>
<comment type="subcellular location">
    <subcellularLocation>
        <location evidence="1">Membrane</location>
        <topology evidence="1">Multi-pass membrane protein</topology>
    </subcellularLocation>
</comment>
<feature type="transmembrane region" description="Helical" evidence="6">
    <location>
        <begin position="243"/>
        <end position="264"/>
    </location>
</feature>
<gene>
    <name evidence="8" type="ORF">E0E05_05890</name>
</gene>
<feature type="transmembrane region" description="Helical" evidence="6">
    <location>
        <begin position="71"/>
        <end position="93"/>
    </location>
</feature>
<dbReference type="InterPro" id="IPR050638">
    <property type="entry name" value="AA-Vitamin_Transporters"/>
</dbReference>
<dbReference type="PANTHER" id="PTHR32322:SF2">
    <property type="entry name" value="EAMA DOMAIN-CONTAINING PROTEIN"/>
    <property type="match status" value="1"/>
</dbReference>
<feature type="transmembrane region" description="Helical" evidence="6">
    <location>
        <begin position="182"/>
        <end position="202"/>
    </location>
</feature>
<dbReference type="PANTHER" id="PTHR32322">
    <property type="entry name" value="INNER MEMBRANE TRANSPORTER"/>
    <property type="match status" value="1"/>
</dbReference>
<dbReference type="InterPro" id="IPR000620">
    <property type="entry name" value="EamA_dom"/>
</dbReference>
<feature type="transmembrane region" description="Helical" evidence="6">
    <location>
        <begin position="12"/>
        <end position="33"/>
    </location>
</feature>
<evidence type="ECO:0000259" key="7">
    <source>
        <dbReference type="Pfam" id="PF00892"/>
    </source>
</evidence>
<dbReference type="InterPro" id="IPR037185">
    <property type="entry name" value="EmrE-like"/>
</dbReference>
<evidence type="ECO:0000256" key="2">
    <source>
        <dbReference type="ARBA" id="ARBA00007362"/>
    </source>
</evidence>
<feature type="transmembrane region" description="Helical" evidence="6">
    <location>
        <begin position="127"/>
        <end position="144"/>
    </location>
</feature>